<dbReference type="OrthoDB" id="1453999at2"/>
<proteinExistence type="predicted"/>
<dbReference type="RefSeq" id="WP_110257418.1">
    <property type="nucleotide sequence ID" value="NZ_QJKB01000010.1"/>
</dbReference>
<reference evidence="1 2" key="1">
    <citation type="submission" date="2018-05" db="EMBL/GenBank/DDBJ databases">
        <title>Genomic Encyclopedia of Type Strains, Phase IV (KMG-IV): sequencing the most valuable type-strain genomes for metagenomic binning, comparative biology and taxonomic classification.</title>
        <authorList>
            <person name="Goeker M."/>
        </authorList>
    </citation>
    <scope>NUCLEOTIDE SEQUENCE [LARGE SCALE GENOMIC DNA]</scope>
    <source>
        <strain evidence="1 2">DSM 19792</strain>
    </source>
</reference>
<comment type="caution">
    <text evidence="1">The sequence shown here is derived from an EMBL/GenBank/DDBJ whole genome shotgun (WGS) entry which is preliminary data.</text>
</comment>
<sequence>MKAEDVLPDNINSANFGGMQIRKGTIAAFLSNAMSFSNPASSSEQRQQAQDMIIEALPALKALHVFDVLTITDTNLRAVIDQHMANAGTGSATASIA</sequence>
<evidence type="ECO:0000313" key="2">
    <source>
        <dbReference type="Proteomes" id="UP000247792"/>
    </source>
</evidence>
<keyword evidence="2" id="KW-1185">Reference proteome</keyword>
<dbReference type="AlphaFoldDB" id="A0A318IX19"/>
<dbReference type="EMBL" id="QJKB01000010">
    <property type="protein sequence ID" value="PXX39764.1"/>
    <property type="molecule type" value="Genomic_DNA"/>
</dbReference>
<name>A0A318IX19_9BURK</name>
<accession>A0A318IX19</accession>
<dbReference type="Proteomes" id="UP000247792">
    <property type="component" value="Unassembled WGS sequence"/>
</dbReference>
<protein>
    <submittedName>
        <fullName evidence="1">Uncharacterized protein</fullName>
    </submittedName>
</protein>
<evidence type="ECO:0000313" key="1">
    <source>
        <dbReference type="EMBL" id="PXX39764.1"/>
    </source>
</evidence>
<gene>
    <name evidence="1" type="ORF">DFR42_110130</name>
</gene>
<organism evidence="1 2">
    <name type="scientific">Undibacterium pigrum</name>
    <dbReference type="NCBI Taxonomy" id="401470"/>
    <lineage>
        <taxon>Bacteria</taxon>
        <taxon>Pseudomonadati</taxon>
        <taxon>Pseudomonadota</taxon>
        <taxon>Betaproteobacteria</taxon>
        <taxon>Burkholderiales</taxon>
        <taxon>Oxalobacteraceae</taxon>
        <taxon>Undibacterium</taxon>
    </lineage>
</organism>